<evidence type="ECO:0000313" key="2">
    <source>
        <dbReference type="EMBL" id="RDI76037.1"/>
    </source>
</evidence>
<accession>A0A7M2Z120</accession>
<reference evidence="3" key="2">
    <citation type="journal article" date="2019" name="MicrobiologyOpen">
        <title>High-quality draft genome sequence of Gaiella occulta isolated from a 150 meter deep mineral water borehole and comparison with the genome sequences of other deep-branching lineages of the phylum Actinobacteria.</title>
        <authorList>
            <person name="Severino R."/>
            <person name="Froufe H.J.C."/>
            <person name="Barroso C."/>
            <person name="Albuquerque L."/>
            <person name="Lobo-da-Cunha A."/>
            <person name="da Costa M.S."/>
            <person name="Egas C."/>
        </authorList>
    </citation>
    <scope>NUCLEOTIDE SEQUENCE [LARGE SCALE GENOMIC DNA]</scope>
    <source>
        <strain evidence="3">F2-233</strain>
    </source>
</reference>
<gene>
    <name evidence="2" type="ORF">Gocc_0456</name>
</gene>
<evidence type="ECO:0000256" key="1">
    <source>
        <dbReference type="SAM" id="MobiDB-lite"/>
    </source>
</evidence>
<dbReference type="Proteomes" id="UP000254134">
    <property type="component" value="Unassembled WGS sequence"/>
</dbReference>
<evidence type="ECO:0000313" key="3">
    <source>
        <dbReference type="Proteomes" id="UP000254134"/>
    </source>
</evidence>
<name>A0A7M2Z120_9ACTN</name>
<comment type="caution">
    <text evidence="2">The sequence shown here is derived from an EMBL/GenBank/DDBJ whole genome shotgun (WGS) entry which is preliminary data.</text>
</comment>
<dbReference type="EMBL" id="QQZY01000001">
    <property type="protein sequence ID" value="RDI76037.1"/>
    <property type="molecule type" value="Genomic_DNA"/>
</dbReference>
<reference evidence="2 3" key="1">
    <citation type="submission" date="2018-07" db="EMBL/GenBank/DDBJ databases">
        <title>High-quality-draft genome sequence of Gaiella occulta.</title>
        <authorList>
            <person name="Severino R."/>
            <person name="Froufe H.J.C."/>
            <person name="Rainey F.A."/>
            <person name="Barroso C."/>
            <person name="Albuquerque L."/>
            <person name="Lobo-Da-Cunha A."/>
            <person name="Da Costa M.S."/>
            <person name="Egas C."/>
        </authorList>
    </citation>
    <scope>NUCLEOTIDE SEQUENCE [LARGE SCALE GENOMIC DNA]</scope>
    <source>
        <strain evidence="2 3">F2-233</strain>
    </source>
</reference>
<dbReference type="AlphaFoldDB" id="A0A7M2Z120"/>
<protein>
    <submittedName>
        <fullName evidence="2">Uncharacterized protein</fullName>
    </submittedName>
</protein>
<sequence>MPFRAADDLPATRERIVSAMWDDEQLVDLDDDELFVDDDEDGGGLWDEPEDVDDDL</sequence>
<organism evidence="2 3">
    <name type="scientific">Gaiella occulta</name>
    <dbReference type="NCBI Taxonomy" id="1002870"/>
    <lineage>
        <taxon>Bacteria</taxon>
        <taxon>Bacillati</taxon>
        <taxon>Actinomycetota</taxon>
        <taxon>Thermoleophilia</taxon>
        <taxon>Gaiellales</taxon>
        <taxon>Gaiellaceae</taxon>
        <taxon>Gaiella</taxon>
    </lineage>
</organism>
<keyword evidence="3" id="KW-1185">Reference proteome</keyword>
<proteinExistence type="predicted"/>
<feature type="region of interest" description="Disordered" evidence="1">
    <location>
        <begin position="34"/>
        <end position="56"/>
    </location>
</feature>